<dbReference type="PANTHER" id="PTHR38839:SF6">
    <property type="entry name" value="TRANSCRIPTIONAL REGULATOR WHIB1"/>
    <property type="match status" value="1"/>
</dbReference>
<evidence type="ECO:0000256" key="10">
    <source>
        <dbReference type="ARBA" id="ARBA00023163"/>
    </source>
</evidence>
<evidence type="ECO:0000256" key="7">
    <source>
        <dbReference type="ARBA" id="ARBA00023015"/>
    </source>
</evidence>
<protein>
    <recommendedName>
        <fullName evidence="11">Transcriptional regulator WhiB</fullName>
    </recommendedName>
</protein>
<evidence type="ECO:0000256" key="5">
    <source>
        <dbReference type="ARBA" id="ARBA00023004"/>
    </source>
</evidence>
<comment type="PTM">
    <text evidence="11">Upon Fe-S cluster removal intramolecular disulfide bonds are formed.</text>
</comment>
<sequence>MLTWREKAACRGCETDLFFPVGPQGPGRRQAEEAKAVCGTCSVRQQCADWALDTAQQYGIWGGMDEAELAEAGRSASRSRPRRTPSPTTS</sequence>
<comment type="caution">
    <text evidence="14">The sequence shown here is derived from an EMBL/GenBank/DDBJ whole genome shotgun (WGS) entry which is preliminary data.</text>
</comment>
<dbReference type="PROSITE" id="PS51674">
    <property type="entry name" value="4FE4S_WBL"/>
    <property type="match status" value="1"/>
</dbReference>
<dbReference type="InterPro" id="IPR034768">
    <property type="entry name" value="4FE4S_WBL"/>
</dbReference>
<keyword evidence="5 11" id="KW-0408">Iron</keyword>
<dbReference type="InterPro" id="IPR003482">
    <property type="entry name" value="Whib"/>
</dbReference>
<comment type="similarity">
    <text evidence="2 11">Belongs to the WhiB family.</text>
</comment>
<keyword evidence="6 11" id="KW-0411">Iron-sulfur</keyword>
<feature type="domain" description="4Fe-4S Wbl-type" evidence="13">
    <location>
        <begin position="9"/>
        <end position="71"/>
    </location>
</feature>
<name>A0ABV1Y7I2_9ACTN</name>
<feature type="binding site" evidence="11">
    <location>
        <position position="47"/>
    </location>
    <ligand>
        <name>[4Fe-4S] cluster</name>
        <dbReference type="ChEBI" id="CHEBI:49883"/>
    </ligand>
</feature>
<evidence type="ECO:0000313" key="15">
    <source>
        <dbReference type="Proteomes" id="UP001486207"/>
    </source>
</evidence>
<accession>A0ABV1Y7I2</accession>
<evidence type="ECO:0000256" key="4">
    <source>
        <dbReference type="ARBA" id="ARBA00022723"/>
    </source>
</evidence>
<evidence type="ECO:0000256" key="9">
    <source>
        <dbReference type="ARBA" id="ARBA00023157"/>
    </source>
</evidence>
<keyword evidence="4 11" id="KW-0479">Metal-binding</keyword>
<feature type="region of interest" description="Disordered" evidence="12">
    <location>
        <begin position="69"/>
        <end position="90"/>
    </location>
</feature>
<evidence type="ECO:0000256" key="2">
    <source>
        <dbReference type="ARBA" id="ARBA00006597"/>
    </source>
</evidence>
<comment type="cofactor">
    <cofactor evidence="11">
        <name>[4Fe-4S] cluster</name>
        <dbReference type="ChEBI" id="CHEBI:49883"/>
    </cofactor>
    <text evidence="11">Binds 1 [4Fe-4S] cluster per subunit. Following nitrosylation of the [4Fe-4S] cluster binds 1 [4Fe-8(NO)] cluster per subunit.</text>
</comment>
<keyword evidence="11" id="KW-0963">Cytoplasm</keyword>
<feature type="binding site" evidence="11">
    <location>
        <position position="38"/>
    </location>
    <ligand>
        <name>[4Fe-4S] cluster</name>
        <dbReference type="ChEBI" id="CHEBI:49883"/>
    </ligand>
</feature>
<reference evidence="14 15" key="1">
    <citation type="submission" date="2024-06" db="EMBL/GenBank/DDBJ databases">
        <title>The Natural Products Discovery Center: Release of the First 8490 Sequenced Strains for Exploring Actinobacteria Biosynthetic Diversity.</title>
        <authorList>
            <person name="Kalkreuter E."/>
            <person name="Kautsar S.A."/>
            <person name="Yang D."/>
            <person name="Bader C.D."/>
            <person name="Teijaro C.N."/>
            <person name="Fluegel L."/>
            <person name="Davis C.M."/>
            <person name="Simpson J.R."/>
            <person name="Lauterbach L."/>
            <person name="Steele A.D."/>
            <person name="Gui C."/>
            <person name="Meng S."/>
            <person name="Li G."/>
            <person name="Viehrig K."/>
            <person name="Ye F."/>
            <person name="Su P."/>
            <person name="Kiefer A.F."/>
            <person name="Nichols A."/>
            <person name="Cepeda A.J."/>
            <person name="Yan W."/>
            <person name="Fan B."/>
            <person name="Jiang Y."/>
            <person name="Adhikari A."/>
            <person name="Zheng C.-J."/>
            <person name="Schuster L."/>
            <person name="Cowan T.M."/>
            <person name="Smanski M.J."/>
            <person name="Chevrette M.G."/>
            <person name="De Carvalho L.P.S."/>
            <person name="Shen B."/>
        </authorList>
    </citation>
    <scope>NUCLEOTIDE SEQUENCE [LARGE SCALE GENOMIC DNA]</scope>
    <source>
        <strain evidence="14 15">NPDC000155</strain>
    </source>
</reference>
<evidence type="ECO:0000256" key="12">
    <source>
        <dbReference type="SAM" id="MobiDB-lite"/>
    </source>
</evidence>
<dbReference type="RefSeq" id="WP_350897153.1">
    <property type="nucleotide sequence ID" value="NZ_JBEPFB010000039.1"/>
</dbReference>
<evidence type="ECO:0000256" key="3">
    <source>
        <dbReference type="ARBA" id="ARBA00022485"/>
    </source>
</evidence>
<keyword evidence="8 11" id="KW-0238">DNA-binding</keyword>
<evidence type="ECO:0000256" key="6">
    <source>
        <dbReference type="ARBA" id="ARBA00023014"/>
    </source>
</evidence>
<keyword evidence="10 11" id="KW-0804">Transcription</keyword>
<comment type="PTM">
    <text evidence="11">The Fe-S cluster can be nitrosylated by nitric oxide (NO).</text>
</comment>
<comment type="subcellular location">
    <subcellularLocation>
        <location evidence="1 11">Cytoplasm</location>
    </subcellularLocation>
</comment>
<dbReference type="PANTHER" id="PTHR38839">
    <property type="entry name" value="TRANSCRIPTIONAL REGULATOR WHID-RELATED"/>
    <property type="match status" value="1"/>
</dbReference>
<keyword evidence="7 11" id="KW-0805">Transcription regulation</keyword>
<dbReference type="Pfam" id="PF02467">
    <property type="entry name" value="Whib"/>
    <property type="match status" value="1"/>
</dbReference>
<evidence type="ECO:0000313" key="14">
    <source>
        <dbReference type="EMBL" id="MER7379814.1"/>
    </source>
</evidence>
<proteinExistence type="inferred from homology"/>
<keyword evidence="3 11" id="KW-0004">4Fe-4S</keyword>
<dbReference type="EMBL" id="JBEPFB010000039">
    <property type="protein sequence ID" value="MER7379814.1"/>
    <property type="molecule type" value="Genomic_DNA"/>
</dbReference>
<feature type="binding site" evidence="11">
    <location>
        <position position="41"/>
    </location>
    <ligand>
        <name>[4Fe-4S] cluster</name>
        <dbReference type="ChEBI" id="CHEBI:49883"/>
    </ligand>
</feature>
<keyword evidence="15" id="KW-1185">Reference proteome</keyword>
<gene>
    <name evidence="11" type="primary">whiB</name>
    <name evidence="14" type="ORF">ABT384_45295</name>
</gene>
<evidence type="ECO:0000256" key="1">
    <source>
        <dbReference type="ARBA" id="ARBA00004496"/>
    </source>
</evidence>
<evidence type="ECO:0000256" key="11">
    <source>
        <dbReference type="HAMAP-Rule" id="MF_01479"/>
    </source>
</evidence>
<keyword evidence="9 11" id="KW-1015">Disulfide bond</keyword>
<evidence type="ECO:0000256" key="8">
    <source>
        <dbReference type="ARBA" id="ARBA00023125"/>
    </source>
</evidence>
<feature type="binding site" evidence="11">
    <location>
        <position position="10"/>
    </location>
    <ligand>
        <name>[4Fe-4S] cluster</name>
        <dbReference type="ChEBI" id="CHEBI:49883"/>
    </ligand>
</feature>
<evidence type="ECO:0000259" key="13">
    <source>
        <dbReference type="PROSITE" id="PS51674"/>
    </source>
</evidence>
<dbReference type="Proteomes" id="UP001486207">
    <property type="component" value="Unassembled WGS sequence"/>
</dbReference>
<dbReference type="HAMAP" id="MF_01479">
    <property type="entry name" value="WhiB"/>
    <property type="match status" value="1"/>
</dbReference>
<organism evidence="14 15">
    <name type="scientific">Streptomyces lanatus</name>
    <dbReference type="NCBI Taxonomy" id="66900"/>
    <lineage>
        <taxon>Bacteria</taxon>
        <taxon>Bacillati</taxon>
        <taxon>Actinomycetota</taxon>
        <taxon>Actinomycetes</taxon>
        <taxon>Kitasatosporales</taxon>
        <taxon>Streptomycetaceae</taxon>
        <taxon>Streptomyces</taxon>
    </lineage>
</organism>
<comment type="function">
    <text evidence="11">Acts as a transcriptional regulator. Probably redox-responsive. The apo- but not holo-form probably binds DNA.</text>
</comment>